<sequence length="212" mass="22355">MNTPLHALILAALTGSAATPERLTSALTSSLTRPPYNLNGPTPANLTLSVPVTPGQVRHTLRELLSTGEVVTDASSRATRRQYTRQRPGNVIDPLALPGTLLRRVRVTPDTRVLALLPHLSGRDFSADEVASVSRLPLSAVTLLLEVQVQTGALTHAPARKARRPLPLAGGPVTLYRHAAPAPTPVPDELDTPDLAIFAQAAALALLPDAAL</sequence>
<gene>
    <name evidence="1" type="ORF">ORD21_17750</name>
</gene>
<organism evidence="1 2">
    <name type="scientific">Deinococcus arenicola</name>
    <dbReference type="NCBI Taxonomy" id="2994950"/>
    <lineage>
        <taxon>Bacteria</taxon>
        <taxon>Thermotogati</taxon>
        <taxon>Deinococcota</taxon>
        <taxon>Deinococci</taxon>
        <taxon>Deinococcales</taxon>
        <taxon>Deinococcaceae</taxon>
        <taxon>Deinococcus</taxon>
    </lineage>
</organism>
<evidence type="ECO:0000313" key="1">
    <source>
        <dbReference type="EMBL" id="MDV6376442.1"/>
    </source>
</evidence>
<keyword evidence="2" id="KW-1185">Reference proteome</keyword>
<dbReference type="EMBL" id="JAPMIV010000062">
    <property type="protein sequence ID" value="MDV6376442.1"/>
    <property type="molecule type" value="Genomic_DNA"/>
</dbReference>
<reference evidence="1 2" key="1">
    <citation type="submission" date="2022-11" db="EMBL/GenBank/DDBJ databases">
        <title>Deinococcus ZS9-10, Low Temperature and Draught-tolerating, UV-resistant Bacteria from Continental Antarctica.</title>
        <authorList>
            <person name="Cheng L."/>
        </authorList>
    </citation>
    <scope>NUCLEOTIDE SEQUENCE [LARGE SCALE GENOMIC DNA]</scope>
    <source>
        <strain evidence="1 2">ZS9-10</strain>
    </source>
</reference>
<dbReference type="Proteomes" id="UP001276150">
    <property type="component" value="Unassembled WGS sequence"/>
</dbReference>
<evidence type="ECO:0000313" key="2">
    <source>
        <dbReference type="Proteomes" id="UP001276150"/>
    </source>
</evidence>
<evidence type="ECO:0008006" key="3">
    <source>
        <dbReference type="Google" id="ProtNLM"/>
    </source>
</evidence>
<comment type="caution">
    <text evidence="1">The sequence shown here is derived from an EMBL/GenBank/DDBJ whole genome shotgun (WGS) entry which is preliminary data.</text>
</comment>
<protein>
    <recommendedName>
        <fullName evidence="3">DprA winged helix domain-containing protein</fullName>
    </recommendedName>
</protein>
<proteinExistence type="predicted"/>
<name>A0ABU4DVH8_9DEIO</name>
<accession>A0ABU4DVH8</accession>
<dbReference type="RefSeq" id="WP_317641798.1">
    <property type="nucleotide sequence ID" value="NZ_JAPMIV010000062.1"/>
</dbReference>